<organism evidence="1 2">
    <name type="scientific">Vermiconidia calcicola</name>
    <dbReference type="NCBI Taxonomy" id="1690605"/>
    <lineage>
        <taxon>Eukaryota</taxon>
        <taxon>Fungi</taxon>
        <taxon>Dikarya</taxon>
        <taxon>Ascomycota</taxon>
        <taxon>Pezizomycotina</taxon>
        <taxon>Dothideomycetes</taxon>
        <taxon>Dothideomycetidae</taxon>
        <taxon>Mycosphaerellales</taxon>
        <taxon>Extremaceae</taxon>
        <taxon>Vermiconidia</taxon>
    </lineage>
</organism>
<sequence length="90" mass="9495">MLSLDIVPVVISGVSDVLSESVFDFDFLMLDTVAEVELWEDAEGLVDDKLAVYDDEFGSNAAVTVAMLVVVTKVAPGQDASGGDAKMVLV</sequence>
<protein>
    <submittedName>
        <fullName evidence="1">Uncharacterized protein</fullName>
    </submittedName>
</protein>
<dbReference type="Proteomes" id="UP001281147">
    <property type="component" value="Unassembled WGS sequence"/>
</dbReference>
<name>A0ACC3MS81_9PEZI</name>
<evidence type="ECO:0000313" key="2">
    <source>
        <dbReference type="Proteomes" id="UP001281147"/>
    </source>
</evidence>
<comment type="caution">
    <text evidence="1">The sequence shown here is derived from an EMBL/GenBank/DDBJ whole genome shotgun (WGS) entry which is preliminary data.</text>
</comment>
<evidence type="ECO:0000313" key="1">
    <source>
        <dbReference type="EMBL" id="KAK3701490.1"/>
    </source>
</evidence>
<gene>
    <name evidence="1" type="ORF">LTR37_015464</name>
</gene>
<reference evidence="1" key="1">
    <citation type="submission" date="2023-07" db="EMBL/GenBank/DDBJ databases">
        <title>Black Yeasts Isolated from many extreme environments.</title>
        <authorList>
            <person name="Coleine C."/>
            <person name="Stajich J.E."/>
            <person name="Selbmann L."/>
        </authorList>
    </citation>
    <scope>NUCLEOTIDE SEQUENCE</scope>
    <source>
        <strain evidence="1">CCFEE 5714</strain>
    </source>
</reference>
<dbReference type="EMBL" id="JAUTXU010000173">
    <property type="protein sequence ID" value="KAK3701490.1"/>
    <property type="molecule type" value="Genomic_DNA"/>
</dbReference>
<proteinExistence type="predicted"/>
<accession>A0ACC3MS81</accession>
<keyword evidence="2" id="KW-1185">Reference proteome</keyword>